<feature type="transmembrane region" description="Helical" evidence="2">
    <location>
        <begin position="70"/>
        <end position="91"/>
    </location>
</feature>
<proteinExistence type="predicted"/>
<keyword evidence="2" id="KW-0472">Membrane</keyword>
<accession>A0A2S0MWM3</accession>
<dbReference type="InterPro" id="IPR005133">
    <property type="entry name" value="PhaG_MnhG_YufB"/>
</dbReference>
<sequence length="132" mass="13994">MIALPLWADVAVSLLVLAGALIALIGSFSLMRLRTFFERVHAPAVIATLGCWCVMYGTVLYFSLQSHAVAAHGMLIAVFLAVTVPVTNIFLMRTGLFRARLAGQDVPPPLSGTGEGGKAAAAVRPAWKEEVS</sequence>
<dbReference type="PANTHER" id="PTHR34703:SF1">
    <property type="entry name" value="ANTIPORTER SUBUNIT MNHG2-RELATED"/>
    <property type="match status" value="1"/>
</dbReference>
<evidence type="ECO:0000256" key="2">
    <source>
        <dbReference type="SAM" id="Phobius"/>
    </source>
</evidence>
<evidence type="ECO:0000313" key="3">
    <source>
        <dbReference type="EMBL" id="AVO40289.1"/>
    </source>
</evidence>
<dbReference type="Pfam" id="PF03334">
    <property type="entry name" value="PhaG_MnhG_YufB"/>
    <property type="match status" value="1"/>
</dbReference>
<feature type="transmembrane region" description="Helical" evidence="2">
    <location>
        <begin position="6"/>
        <end position="30"/>
    </location>
</feature>
<organism evidence="3 4">
    <name type="scientific">Simplicispira suum</name>
    <dbReference type="NCBI Taxonomy" id="2109915"/>
    <lineage>
        <taxon>Bacteria</taxon>
        <taxon>Pseudomonadati</taxon>
        <taxon>Pseudomonadota</taxon>
        <taxon>Betaproteobacteria</taxon>
        <taxon>Burkholderiales</taxon>
        <taxon>Comamonadaceae</taxon>
        <taxon>Simplicispira</taxon>
    </lineage>
</organism>
<gene>
    <name evidence="3" type="ORF">C6571_02450</name>
</gene>
<name>A0A2S0MWM3_9BURK</name>
<dbReference type="KEGG" id="simp:C6571_02450"/>
<keyword evidence="2" id="KW-0812">Transmembrane</keyword>
<dbReference type="OrthoDB" id="9813804at2"/>
<dbReference type="RefSeq" id="WP_106445282.1">
    <property type="nucleotide sequence ID" value="NZ_CP027669.1"/>
</dbReference>
<feature type="transmembrane region" description="Helical" evidence="2">
    <location>
        <begin position="42"/>
        <end position="64"/>
    </location>
</feature>
<dbReference type="PANTHER" id="PTHR34703">
    <property type="entry name" value="ANTIPORTER SUBUNIT MNHG2-RELATED"/>
    <property type="match status" value="1"/>
</dbReference>
<dbReference type="Proteomes" id="UP000239326">
    <property type="component" value="Chromosome"/>
</dbReference>
<keyword evidence="4" id="KW-1185">Reference proteome</keyword>
<feature type="region of interest" description="Disordered" evidence="1">
    <location>
        <begin position="108"/>
        <end position="132"/>
    </location>
</feature>
<dbReference type="AlphaFoldDB" id="A0A2S0MWM3"/>
<protein>
    <submittedName>
        <fullName evidence="3">Na+/H+ antiporter subunit G</fullName>
    </submittedName>
</protein>
<dbReference type="EMBL" id="CP027669">
    <property type="protein sequence ID" value="AVO40289.1"/>
    <property type="molecule type" value="Genomic_DNA"/>
</dbReference>
<evidence type="ECO:0000313" key="4">
    <source>
        <dbReference type="Proteomes" id="UP000239326"/>
    </source>
</evidence>
<keyword evidence="2" id="KW-1133">Transmembrane helix</keyword>
<reference evidence="3 4" key="1">
    <citation type="submission" date="2018-03" db="EMBL/GenBank/DDBJ databases">
        <title>Genome sequencing of Simplicispira sp.</title>
        <authorList>
            <person name="Kim S.-J."/>
            <person name="Heo J."/>
            <person name="Kwon S.-W."/>
        </authorList>
    </citation>
    <scope>NUCLEOTIDE SEQUENCE [LARGE SCALE GENOMIC DNA]</scope>
    <source>
        <strain evidence="3 4">SC1-8</strain>
    </source>
</reference>
<evidence type="ECO:0000256" key="1">
    <source>
        <dbReference type="SAM" id="MobiDB-lite"/>
    </source>
</evidence>
<dbReference type="GO" id="GO:0015385">
    <property type="term" value="F:sodium:proton antiporter activity"/>
    <property type="evidence" value="ECO:0007669"/>
    <property type="project" value="TreeGrafter"/>
</dbReference>